<dbReference type="RefSeq" id="XP_009230461.1">
    <property type="nucleotide sequence ID" value="XM_009232197.1"/>
</dbReference>
<gene>
    <name evidence="9" type="primary">20354728</name>
    <name evidence="8" type="ORF">GGTG_14270</name>
</gene>
<keyword evidence="4" id="KW-0560">Oxidoreductase</keyword>
<dbReference type="InterPro" id="IPR006076">
    <property type="entry name" value="FAD-dep_OxRdtase"/>
</dbReference>
<evidence type="ECO:0000313" key="10">
    <source>
        <dbReference type="Proteomes" id="UP000006039"/>
    </source>
</evidence>
<protein>
    <recommendedName>
        <fullName evidence="7">FAD dependent oxidoreductase domain-containing protein</fullName>
    </recommendedName>
</protein>
<dbReference type="Pfam" id="PF01266">
    <property type="entry name" value="DAO"/>
    <property type="match status" value="1"/>
</dbReference>
<dbReference type="VEuPathDB" id="FungiDB:GGTG_14270"/>
<dbReference type="SUPFAM" id="SSF51905">
    <property type="entry name" value="FAD/NAD(P)-binding domain"/>
    <property type="match status" value="1"/>
</dbReference>
<sequence length="377" mass="40841">MAEPTNTPAPSSPRPDAAAAPILIVGAGVSGLLLAQHLRREGVAFAIFDRDEPGDKTRGVGWGLTLHWSLPQLRALLPDDLVRRLPEAYVDRAAVVDEGRYSAFPFYDLSTGGLKAATPGAPESKRIRVSRERFRALLATGIDVQWRKTATRFETSDDTSSVTVHFDDGTSHSGRFLVACDGGNSRIRTALLEQKARQQPPPAPPPPVNGDSNDNHEDGRFLIPVGVMGFRVNCTPAQAQAMRDLDPFFLQGTASANNTYMYFSVLDSPGSPPENTDRYACQVVVSWALRDNDKLGLSGDGGHVKAPHVYPVTNESRLALVRSLGAVWADPFASLVRSVPDGTEVRALELYDWPPPTDFRGEGPVALAGDAFHQMCM</sequence>
<feature type="non-terminal residue" evidence="8">
    <location>
        <position position="377"/>
    </location>
</feature>
<evidence type="ECO:0000256" key="1">
    <source>
        <dbReference type="ARBA" id="ARBA00001974"/>
    </source>
</evidence>
<accession>J8TZG8</accession>
<reference evidence="10" key="1">
    <citation type="submission" date="2010-07" db="EMBL/GenBank/DDBJ databases">
        <title>The genome sequence of Gaeumannomyces graminis var. tritici strain R3-111a-1.</title>
        <authorList>
            <consortium name="The Broad Institute Genome Sequencing Platform"/>
            <person name="Ma L.-J."/>
            <person name="Dead R."/>
            <person name="Young S."/>
            <person name="Zeng Q."/>
            <person name="Koehrsen M."/>
            <person name="Alvarado L."/>
            <person name="Berlin A."/>
            <person name="Chapman S.B."/>
            <person name="Chen Z."/>
            <person name="Freedman E."/>
            <person name="Gellesch M."/>
            <person name="Goldberg J."/>
            <person name="Griggs A."/>
            <person name="Gujja S."/>
            <person name="Heilman E.R."/>
            <person name="Heiman D."/>
            <person name="Hepburn T."/>
            <person name="Howarth C."/>
            <person name="Jen D."/>
            <person name="Larson L."/>
            <person name="Mehta T."/>
            <person name="Neiman D."/>
            <person name="Pearson M."/>
            <person name="Roberts A."/>
            <person name="Saif S."/>
            <person name="Shea T."/>
            <person name="Shenoy N."/>
            <person name="Sisk P."/>
            <person name="Stolte C."/>
            <person name="Sykes S."/>
            <person name="Walk T."/>
            <person name="White J."/>
            <person name="Yandava C."/>
            <person name="Haas B."/>
            <person name="Nusbaum C."/>
            <person name="Birren B."/>
        </authorList>
    </citation>
    <scope>NUCLEOTIDE SEQUENCE [LARGE SCALE GENOMIC DNA]</scope>
    <source>
        <strain evidence="10">R3-111a-1</strain>
    </source>
</reference>
<proteinExistence type="predicted"/>
<reference evidence="8" key="3">
    <citation type="submission" date="2010-09" db="EMBL/GenBank/DDBJ databases">
        <title>Annotation of Gaeumannomyces graminis var. tritici R3-111a-1.</title>
        <authorList>
            <consortium name="The Broad Institute Genome Sequencing Platform"/>
            <person name="Ma L.-J."/>
            <person name="Dead R."/>
            <person name="Young S.K."/>
            <person name="Zeng Q."/>
            <person name="Gargeya S."/>
            <person name="Fitzgerald M."/>
            <person name="Haas B."/>
            <person name="Abouelleil A."/>
            <person name="Alvarado L."/>
            <person name="Arachchi H.M."/>
            <person name="Berlin A."/>
            <person name="Brown A."/>
            <person name="Chapman S.B."/>
            <person name="Chen Z."/>
            <person name="Dunbar C."/>
            <person name="Freedman E."/>
            <person name="Gearin G."/>
            <person name="Gellesch M."/>
            <person name="Goldberg J."/>
            <person name="Griggs A."/>
            <person name="Gujja S."/>
            <person name="Heiman D."/>
            <person name="Howarth C."/>
            <person name="Larson L."/>
            <person name="Lui A."/>
            <person name="MacDonald P.J.P."/>
            <person name="Mehta T."/>
            <person name="Montmayeur A."/>
            <person name="Murphy C."/>
            <person name="Neiman D."/>
            <person name="Pearson M."/>
            <person name="Priest M."/>
            <person name="Roberts A."/>
            <person name="Saif S."/>
            <person name="Shea T."/>
            <person name="Shenoy N."/>
            <person name="Sisk P."/>
            <person name="Stolte C."/>
            <person name="Sykes S."/>
            <person name="Yandava C."/>
            <person name="Wortman J."/>
            <person name="Nusbaum C."/>
            <person name="Birren B."/>
        </authorList>
    </citation>
    <scope>NUCLEOTIDE SEQUENCE</scope>
    <source>
        <strain evidence="8">R3-111a-1</strain>
    </source>
</reference>
<dbReference type="PANTHER" id="PTHR47178:SF1">
    <property type="entry name" value="FAD-BINDING DOMAIN-CONTAINING PROTEIN-RELATED"/>
    <property type="match status" value="1"/>
</dbReference>
<keyword evidence="5" id="KW-0503">Monooxygenase</keyword>
<dbReference type="Gene3D" id="3.50.50.60">
    <property type="entry name" value="FAD/NAD(P)-binding domain"/>
    <property type="match status" value="2"/>
</dbReference>
<dbReference type="OrthoDB" id="47494at2759"/>
<dbReference type="AlphaFoldDB" id="J8TZG8"/>
<evidence type="ECO:0000256" key="2">
    <source>
        <dbReference type="ARBA" id="ARBA00022630"/>
    </source>
</evidence>
<feature type="domain" description="FAD dependent oxidoreductase" evidence="7">
    <location>
        <begin position="22"/>
        <end position="179"/>
    </location>
</feature>
<name>J8TZG8_GAET3</name>
<dbReference type="EMBL" id="GL385604">
    <property type="protein sequence ID" value="EJT68152.1"/>
    <property type="molecule type" value="Genomic_DNA"/>
</dbReference>
<organism evidence="8">
    <name type="scientific">Gaeumannomyces tritici (strain R3-111a-1)</name>
    <name type="common">Wheat and barley take-all root rot fungus</name>
    <name type="synonym">Gaeumannomyces graminis var. tritici</name>
    <dbReference type="NCBI Taxonomy" id="644352"/>
    <lineage>
        <taxon>Eukaryota</taxon>
        <taxon>Fungi</taxon>
        <taxon>Dikarya</taxon>
        <taxon>Ascomycota</taxon>
        <taxon>Pezizomycotina</taxon>
        <taxon>Sordariomycetes</taxon>
        <taxon>Sordariomycetidae</taxon>
        <taxon>Magnaporthales</taxon>
        <taxon>Magnaporthaceae</taxon>
        <taxon>Gaeumannomyces</taxon>
    </lineage>
</organism>
<dbReference type="GO" id="GO:0004497">
    <property type="term" value="F:monooxygenase activity"/>
    <property type="evidence" value="ECO:0007669"/>
    <property type="project" value="UniProtKB-KW"/>
</dbReference>
<evidence type="ECO:0000256" key="3">
    <source>
        <dbReference type="ARBA" id="ARBA00022827"/>
    </source>
</evidence>
<feature type="compositionally biased region" description="Pro residues" evidence="6">
    <location>
        <begin position="199"/>
        <end position="208"/>
    </location>
</feature>
<evidence type="ECO:0000256" key="4">
    <source>
        <dbReference type="ARBA" id="ARBA00023002"/>
    </source>
</evidence>
<keyword evidence="3" id="KW-0274">FAD</keyword>
<dbReference type="Proteomes" id="UP000006039">
    <property type="component" value="Unassembled WGS sequence"/>
</dbReference>
<evidence type="ECO:0000259" key="7">
    <source>
        <dbReference type="Pfam" id="PF01266"/>
    </source>
</evidence>
<evidence type="ECO:0000256" key="5">
    <source>
        <dbReference type="ARBA" id="ARBA00023033"/>
    </source>
</evidence>
<dbReference type="STRING" id="644352.J8TZG8"/>
<dbReference type="EnsemblFungi" id="EJT68152">
    <property type="protein sequence ID" value="EJT68152"/>
    <property type="gene ID" value="GGTG_14270"/>
</dbReference>
<dbReference type="GeneID" id="20354728"/>
<reference evidence="9" key="5">
    <citation type="submission" date="2018-04" db="UniProtKB">
        <authorList>
            <consortium name="EnsemblFungi"/>
        </authorList>
    </citation>
    <scope>IDENTIFICATION</scope>
    <source>
        <strain evidence="9">R3-111a-1</strain>
    </source>
</reference>
<evidence type="ECO:0000313" key="8">
    <source>
        <dbReference type="EMBL" id="EJT68152.1"/>
    </source>
</evidence>
<keyword evidence="2" id="KW-0285">Flavoprotein</keyword>
<keyword evidence="10" id="KW-1185">Reference proteome</keyword>
<dbReference type="InterPro" id="IPR036188">
    <property type="entry name" value="FAD/NAD-bd_sf"/>
</dbReference>
<feature type="region of interest" description="Disordered" evidence="6">
    <location>
        <begin position="195"/>
        <end position="218"/>
    </location>
</feature>
<comment type="cofactor">
    <cofactor evidence="1">
        <name>FAD</name>
        <dbReference type="ChEBI" id="CHEBI:57692"/>
    </cofactor>
</comment>
<reference evidence="9" key="4">
    <citation type="journal article" date="2015" name="G3 (Bethesda)">
        <title>Genome sequences of three phytopathogenic species of the Magnaporthaceae family of fungi.</title>
        <authorList>
            <person name="Okagaki L.H."/>
            <person name="Nunes C.C."/>
            <person name="Sailsbery J."/>
            <person name="Clay B."/>
            <person name="Brown D."/>
            <person name="John T."/>
            <person name="Oh Y."/>
            <person name="Young N."/>
            <person name="Fitzgerald M."/>
            <person name="Haas B.J."/>
            <person name="Zeng Q."/>
            <person name="Young S."/>
            <person name="Adiconis X."/>
            <person name="Fan L."/>
            <person name="Levin J.Z."/>
            <person name="Mitchell T.K."/>
            <person name="Okubara P.A."/>
            <person name="Farman M.L."/>
            <person name="Kohn L.M."/>
            <person name="Birren B."/>
            <person name="Ma L.-J."/>
            <person name="Dean R.A."/>
        </authorList>
    </citation>
    <scope>NUCLEOTIDE SEQUENCE</scope>
    <source>
        <strain evidence="9">R3-111a-1</strain>
    </source>
</reference>
<dbReference type="PANTHER" id="PTHR47178">
    <property type="entry name" value="MONOOXYGENASE, FAD-BINDING"/>
    <property type="match status" value="1"/>
</dbReference>
<dbReference type="PRINTS" id="PR00420">
    <property type="entry name" value="RNGMNOXGNASE"/>
</dbReference>
<evidence type="ECO:0000313" key="9">
    <source>
        <dbReference type="EnsemblFungi" id="EJT68152"/>
    </source>
</evidence>
<evidence type="ECO:0000256" key="6">
    <source>
        <dbReference type="SAM" id="MobiDB-lite"/>
    </source>
</evidence>
<reference evidence="8" key="2">
    <citation type="submission" date="2010-07" db="EMBL/GenBank/DDBJ databases">
        <authorList>
            <consortium name="The Broad Institute Genome Sequencing Platform"/>
            <consortium name="Broad Institute Genome Sequencing Center for Infectious Disease"/>
            <person name="Ma L.-J."/>
            <person name="Dead R."/>
            <person name="Young S."/>
            <person name="Zeng Q."/>
            <person name="Koehrsen M."/>
            <person name="Alvarado L."/>
            <person name="Berlin A."/>
            <person name="Chapman S.B."/>
            <person name="Chen Z."/>
            <person name="Freedman E."/>
            <person name="Gellesch M."/>
            <person name="Goldberg J."/>
            <person name="Griggs A."/>
            <person name="Gujja S."/>
            <person name="Heilman E.R."/>
            <person name="Heiman D."/>
            <person name="Hepburn T."/>
            <person name="Howarth C."/>
            <person name="Jen D."/>
            <person name="Larson L."/>
            <person name="Mehta T."/>
            <person name="Neiman D."/>
            <person name="Pearson M."/>
            <person name="Roberts A."/>
            <person name="Saif S."/>
            <person name="Shea T."/>
            <person name="Shenoy N."/>
            <person name="Sisk P."/>
            <person name="Stolte C."/>
            <person name="Sykes S."/>
            <person name="Walk T."/>
            <person name="White J."/>
            <person name="Yandava C."/>
            <person name="Haas B."/>
            <person name="Nusbaum C."/>
            <person name="Birren B."/>
        </authorList>
    </citation>
    <scope>NUCLEOTIDE SEQUENCE</scope>
    <source>
        <strain evidence="8">R3-111a-1</strain>
    </source>
</reference>